<evidence type="ECO:0000259" key="1">
    <source>
        <dbReference type="SMART" id="SM01037"/>
    </source>
</evidence>
<reference evidence="2 3" key="1">
    <citation type="journal article" date="2019" name="Plant Biotechnol. J.">
        <title>The red bayberry genome and genetic basis of sex determination.</title>
        <authorList>
            <person name="Jia H.M."/>
            <person name="Jia H.J."/>
            <person name="Cai Q.L."/>
            <person name="Wang Y."/>
            <person name="Zhao H.B."/>
            <person name="Yang W.F."/>
            <person name="Wang G.Y."/>
            <person name="Li Y.H."/>
            <person name="Zhan D.L."/>
            <person name="Shen Y.T."/>
            <person name="Niu Q.F."/>
            <person name="Chang L."/>
            <person name="Qiu J."/>
            <person name="Zhao L."/>
            <person name="Xie H.B."/>
            <person name="Fu W.Y."/>
            <person name="Jin J."/>
            <person name="Li X.W."/>
            <person name="Jiao Y."/>
            <person name="Zhou C.C."/>
            <person name="Tu T."/>
            <person name="Chai C.Y."/>
            <person name="Gao J.L."/>
            <person name="Fan L.J."/>
            <person name="van de Weg E."/>
            <person name="Wang J.Y."/>
            <person name="Gao Z.S."/>
        </authorList>
    </citation>
    <scope>NUCLEOTIDE SEQUENCE [LARGE SCALE GENOMIC DNA]</scope>
    <source>
        <tissue evidence="2">Leaves</tissue>
    </source>
</reference>
<organism evidence="2 3">
    <name type="scientific">Morella rubra</name>
    <name type="common">Chinese bayberry</name>
    <dbReference type="NCBI Taxonomy" id="262757"/>
    <lineage>
        <taxon>Eukaryota</taxon>
        <taxon>Viridiplantae</taxon>
        <taxon>Streptophyta</taxon>
        <taxon>Embryophyta</taxon>
        <taxon>Tracheophyta</taxon>
        <taxon>Spermatophyta</taxon>
        <taxon>Magnoliopsida</taxon>
        <taxon>eudicotyledons</taxon>
        <taxon>Gunneridae</taxon>
        <taxon>Pentapetalae</taxon>
        <taxon>rosids</taxon>
        <taxon>fabids</taxon>
        <taxon>Fagales</taxon>
        <taxon>Myricaceae</taxon>
        <taxon>Morella</taxon>
    </lineage>
</organism>
<evidence type="ECO:0000313" key="3">
    <source>
        <dbReference type="Proteomes" id="UP000516437"/>
    </source>
</evidence>
<dbReference type="GO" id="GO:0006952">
    <property type="term" value="P:defense response"/>
    <property type="evidence" value="ECO:0007669"/>
    <property type="project" value="InterPro"/>
</dbReference>
<dbReference type="PANTHER" id="PTHR31907">
    <property type="entry name" value="MLP-LIKE PROTEIN 423"/>
    <property type="match status" value="1"/>
</dbReference>
<dbReference type="SMART" id="SM01037">
    <property type="entry name" value="Bet_v_1"/>
    <property type="match status" value="1"/>
</dbReference>
<dbReference type="Proteomes" id="UP000516437">
    <property type="component" value="Chromosome 7"/>
</dbReference>
<dbReference type="AlphaFoldDB" id="A0A6A1V1L2"/>
<dbReference type="SUPFAM" id="SSF55961">
    <property type="entry name" value="Bet v1-like"/>
    <property type="match status" value="1"/>
</dbReference>
<dbReference type="EMBL" id="RXIC02000025">
    <property type="protein sequence ID" value="KAB1205757.1"/>
    <property type="molecule type" value="Genomic_DNA"/>
</dbReference>
<feature type="domain" description="Bet v I/Major latex protein" evidence="1">
    <location>
        <begin position="3"/>
        <end position="107"/>
    </location>
</feature>
<comment type="caution">
    <text evidence="2">The sequence shown here is derived from an EMBL/GenBank/DDBJ whole genome shotgun (WGS) entry which is preliminary data.</text>
</comment>
<keyword evidence="3" id="KW-1185">Reference proteome</keyword>
<dbReference type="OrthoDB" id="1858121at2759"/>
<accession>A0A6A1V1L2</accession>
<name>A0A6A1V1L2_9ROSI</name>
<gene>
    <name evidence="2" type="ORF">CJ030_MR7G028058</name>
</gene>
<sequence length="126" mass="14149">MDERFSLPAGCRSGCGIPDGKAKVAKNKIKALDKANKSITFKATKGDILKEYKNIKIILQVTLKGKGILVHWILEYEKLNEDVPDPNSLLKFVLEVSKDINSHLCTQAMMKELCCIYPITVHTFLQ</sequence>
<dbReference type="Pfam" id="PF00407">
    <property type="entry name" value="Bet_v_1"/>
    <property type="match status" value="1"/>
</dbReference>
<dbReference type="InterPro" id="IPR000916">
    <property type="entry name" value="Bet_v_I/MLP"/>
</dbReference>
<proteinExistence type="predicted"/>
<evidence type="ECO:0000313" key="2">
    <source>
        <dbReference type="EMBL" id="KAB1205757.1"/>
    </source>
</evidence>
<dbReference type="InterPro" id="IPR051761">
    <property type="entry name" value="MLP-like_ligand-binding"/>
</dbReference>
<protein>
    <submittedName>
        <fullName evidence="2">MLP-like protein 34</fullName>
    </submittedName>
</protein>
<dbReference type="Gene3D" id="3.30.530.20">
    <property type="match status" value="1"/>
</dbReference>
<dbReference type="InterPro" id="IPR023393">
    <property type="entry name" value="START-like_dom_sf"/>
</dbReference>